<dbReference type="Pfam" id="PF00436">
    <property type="entry name" value="SSB"/>
    <property type="match status" value="1"/>
</dbReference>
<dbReference type="EMBL" id="BAAAPC010000011">
    <property type="protein sequence ID" value="GAA1999173.1"/>
    <property type="molecule type" value="Genomic_DNA"/>
</dbReference>
<organism evidence="5 6">
    <name type="scientific">Nocardiopsis rhodophaea</name>
    <dbReference type="NCBI Taxonomy" id="280238"/>
    <lineage>
        <taxon>Bacteria</taxon>
        <taxon>Bacillati</taxon>
        <taxon>Actinomycetota</taxon>
        <taxon>Actinomycetes</taxon>
        <taxon>Streptosporangiales</taxon>
        <taxon>Nocardiopsidaceae</taxon>
        <taxon>Nocardiopsis</taxon>
    </lineage>
</organism>
<reference evidence="5 6" key="1">
    <citation type="journal article" date="2019" name="Int. J. Syst. Evol. Microbiol.">
        <title>The Global Catalogue of Microorganisms (GCM) 10K type strain sequencing project: providing services to taxonomists for standard genome sequencing and annotation.</title>
        <authorList>
            <consortium name="The Broad Institute Genomics Platform"/>
            <consortium name="The Broad Institute Genome Sequencing Center for Infectious Disease"/>
            <person name="Wu L."/>
            <person name="Ma J."/>
        </authorList>
    </citation>
    <scope>NUCLEOTIDE SEQUENCE [LARGE SCALE GENOMIC DNA]</scope>
    <source>
        <strain evidence="5 6">JCM 15313</strain>
    </source>
</reference>
<comment type="caution">
    <text evidence="2">Lacks conserved residue(s) required for the propagation of feature annotation.</text>
</comment>
<feature type="compositionally biased region" description="Basic and acidic residues" evidence="4">
    <location>
        <begin position="131"/>
        <end position="141"/>
    </location>
</feature>
<keyword evidence="6" id="KW-1185">Reference proteome</keyword>
<name>A0ABN2T5E7_9ACTN</name>
<keyword evidence="1 2" id="KW-0238">DNA-binding</keyword>
<dbReference type="SUPFAM" id="SSF50249">
    <property type="entry name" value="Nucleic acid-binding proteins"/>
    <property type="match status" value="1"/>
</dbReference>
<comment type="subunit">
    <text evidence="2">Homotetramer.</text>
</comment>
<evidence type="ECO:0000256" key="1">
    <source>
        <dbReference type="ARBA" id="ARBA00023125"/>
    </source>
</evidence>
<gene>
    <name evidence="5" type="ORF">GCM10009799_27880</name>
</gene>
<dbReference type="NCBIfam" id="TIGR00621">
    <property type="entry name" value="ssb"/>
    <property type="match status" value="1"/>
</dbReference>
<dbReference type="RefSeq" id="WP_344101043.1">
    <property type="nucleotide sequence ID" value="NZ_BAAAPC010000011.1"/>
</dbReference>
<dbReference type="Gene3D" id="2.40.50.140">
    <property type="entry name" value="Nucleic acid-binding proteins"/>
    <property type="match status" value="1"/>
</dbReference>
<dbReference type="PROSITE" id="PS50935">
    <property type="entry name" value="SSB"/>
    <property type="match status" value="1"/>
</dbReference>
<evidence type="ECO:0000256" key="3">
    <source>
        <dbReference type="RuleBase" id="RU000524"/>
    </source>
</evidence>
<dbReference type="Proteomes" id="UP001501585">
    <property type="component" value="Unassembled WGS sequence"/>
</dbReference>
<evidence type="ECO:0000256" key="4">
    <source>
        <dbReference type="SAM" id="MobiDB-lite"/>
    </source>
</evidence>
<dbReference type="InterPro" id="IPR012340">
    <property type="entry name" value="NA-bd_OB-fold"/>
</dbReference>
<sequence>MNATIVTVVGRLVRDPEVKFLEDGTALCRFTVVTAPRVFDRATGKWGDGDPVFLSCSAWRLYAENIAASVGRGSRVIVVGELRQRSYTSSGGQARTIVDLRVHDLAPTLRWTAARVTRSGWVDAASAGARPEPRGEERERWAGSSEGEEAERKVSVPLPRTGGSAPAVPTSPVPLSPSPRLWSPWPTVSALRSGESAQEEGDPPF</sequence>
<dbReference type="InterPro" id="IPR011344">
    <property type="entry name" value="ssDNA-bd"/>
</dbReference>
<accession>A0ABN2T5E7</accession>
<dbReference type="HAMAP" id="MF_00984">
    <property type="entry name" value="SSB"/>
    <property type="match status" value="1"/>
</dbReference>
<feature type="region of interest" description="Disordered" evidence="4">
    <location>
        <begin position="124"/>
        <end position="205"/>
    </location>
</feature>
<feature type="compositionally biased region" description="Low complexity" evidence="4">
    <location>
        <begin position="178"/>
        <end position="187"/>
    </location>
</feature>
<dbReference type="CDD" id="cd04496">
    <property type="entry name" value="SSB_OBF"/>
    <property type="match status" value="1"/>
</dbReference>
<protein>
    <recommendedName>
        <fullName evidence="2 3">Single-stranded DNA-binding protein</fullName>
        <shortName evidence="2">SSB</shortName>
    </recommendedName>
</protein>
<proteinExistence type="inferred from homology"/>
<dbReference type="InterPro" id="IPR000424">
    <property type="entry name" value="Primosome_PriB/ssb"/>
</dbReference>
<evidence type="ECO:0000313" key="5">
    <source>
        <dbReference type="EMBL" id="GAA1999173.1"/>
    </source>
</evidence>
<comment type="caution">
    <text evidence="5">The sequence shown here is derived from an EMBL/GenBank/DDBJ whole genome shotgun (WGS) entry which is preliminary data.</text>
</comment>
<evidence type="ECO:0000313" key="6">
    <source>
        <dbReference type="Proteomes" id="UP001501585"/>
    </source>
</evidence>
<evidence type="ECO:0000256" key="2">
    <source>
        <dbReference type="HAMAP-Rule" id="MF_00984"/>
    </source>
</evidence>